<evidence type="ECO:0000259" key="3">
    <source>
        <dbReference type="Pfam" id="PF12146"/>
    </source>
</evidence>
<keyword evidence="2" id="KW-1133">Transmembrane helix</keyword>
<dbReference type="OrthoDB" id="10249433at2759"/>
<feature type="region of interest" description="Disordered" evidence="1">
    <location>
        <begin position="176"/>
        <end position="195"/>
    </location>
</feature>
<evidence type="ECO:0000313" key="5">
    <source>
        <dbReference type="Proteomes" id="UP000324585"/>
    </source>
</evidence>
<dbReference type="GO" id="GO:0016020">
    <property type="term" value="C:membrane"/>
    <property type="evidence" value="ECO:0007669"/>
    <property type="project" value="TreeGrafter"/>
</dbReference>
<keyword evidence="5" id="KW-1185">Reference proteome</keyword>
<dbReference type="InterPro" id="IPR022742">
    <property type="entry name" value="Hydrolase_4"/>
</dbReference>
<evidence type="ECO:0000256" key="2">
    <source>
        <dbReference type="SAM" id="Phobius"/>
    </source>
</evidence>
<dbReference type="PANTHER" id="PTHR12277">
    <property type="entry name" value="ALPHA/BETA HYDROLASE DOMAIN-CONTAINING PROTEIN"/>
    <property type="match status" value="1"/>
</dbReference>
<feature type="transmembrane region" description="Helical" evidence="2">
    <location>
        <begin position="134"/>
        <end position="153"/>
    </location>
</feature>
<proteinExistence type="predicted"/>
<feature type="transmembrane region" description="Helical" evidence="2">
    <location>
        <begin position="206"/>
        <end position="228"/>
    </location>
</feature>
<name>A0A5J4YWN6_PORPP</name>
<gene>
    <name evidence="4" type="ORF">FVE85_2154</name>
</gene>
<dbReference type="Proteomes" id="UP000324585">
    <property type="component" value="Unassembled WGS sequence"/>
</dbReference>
<evidence type="ECO:0000256" key="1">
    <source>
        <dbReference type="SAM" id="MobiDB-lite"/>
    </source>
</evidence>
<dbReference type="InterPro" id="IPR029058">
    <property type="entry name" value="AB_hydrolase_fold"/>
</dbReference>
<dbReference type="Gene3D" id="3.40.50.1820">
    <property type="entry name" value="alpha/beta hydrolase"/>
    <property type="match status" value="1"/>
</dbReference>
<reference evidence="5" key="1">
    <citation type="journal article" date="2019" name="Nat. Commun.">
        <title>Expansion of phycobilisome linker gene families in mesophilic red algae.</title>
        <authorList>
            <person name="Lee J."/>
            <person name="Kim D."/>
            <person name="Bhattacharya D."/>
            <person name="Yoon H.S."/>
        </authorList>
    </citation>
    <scope>NUCLEOTIDE SEQUENCE [LARGE SCALE GENOMIC DNA]</scope>
    <source>
        <strain evidence="5">CCMP 1328</strain>
    </source>
</reference>
<dbReference type="AlphaFoldDB" id="A0A5J4YWN6"/>
<keyword evidence="2" id="KW-0472">Membrane</keyword>
<feature type="domain" description="Serine aminopeptidase S33" evidence="3">
    <location>
        <begin position="285"/>
        <end position="401"/>
    </location>
</feature>
<evidence type="ECO:0000313" key="4">
    <source>
        <dbReference type="EMBL" id="KAA8495999.1"/>
    </source>
</evidence>
<feature type="compositionally biased region" description="Basic and acidic residues" evidence="1">
    <location>
        <begin position="184"/>
        <end position="195"/>
    </location>
</feature>
<dbReference type="GO" id="GO:0008474">
    <property type="term" value="F:palmitoyl-(protein) hydrolase activity"/>
    <property type="evidence" value="ECO:0007669"/>
    <property type="project" value="TreeGrafter"/>
</dbReference>
<sequence length="498" mass="55456">MAWCVRALPAFAAASGGTQDVWLGSAPSVTKHDDRAGACALRAFPRVCARTLASSSVLHAPGHLRRARTHHILDRKRPQVVCCVEANATSENGNDAKALGKPVKKKRVRSKLKTELLKQRLQQRRKKEGRGMKIALGSALVAALVGLPLTLTLHRQNEAHMQARQAEFEKLMQAPGGHAQKTLDQARSDPVRTEQGRSVRRKLLKVSLILSGSTMGALAVTLLVLIAIQDKLVYKPSAVSKGTPKQYGMNYYDDVAFATRDDVQICGWLVRVSDDPAVYGSVPTMLYFHGRDKNASFRLKKIKSLMDTVNANVLLVSYRGFGNSSGKPTEKGMRIDAQTAMKYIQTRNDLDLNNLWVYGESLGGAVAVDFAHEFQQQLRGLILENTFTSLLDMINRVHPVLTPVRALSRNRWRSDLRMPSIRLPVLFLSGLRDAFIPPVMMKNLYELSSNSVKRKFVEFPGGTHNRTWMAKNFFEEVNSFVQNVTEVAPERETTARNL</sequence>
<dbReference type="Pfam" id="PF12146">
    <property type="entry name" value="Hydrolase_4"/>
    <property type="match status" value="1"/>
</dbReference>
<accession>A0A5J4YWN6</accession>
<organism evidence="4 5">
    <name type="scientific">Porphyridium purpureum</name>
    <name type="common">Red alga</name>
    <name type="synonym">Porphyridium cruentum</name>
    <dbReference type="NCBI Taxonomy" id="35688"/>
    <lineage>
        <taxon>Eukaryota</taxon>
        <taxon>Rhodophyta</taxon>
        <taxon>Bangiophyceae</taxon>
        <taxon>Porphyridiales</taxon>
        <taxon>Porphyridiaceae</taxon>
        <taxon>Porphyridium</taxon>
    </lineage>
</organism>
<dbReference type="PANTHER" id="PTHR12277:SF81">
    <property type="entry name" value="PROTEIN ABHD13"/>
    <property type="match status" value="1"/>
</dbReference>
<dbReference type="SUPFAM" id="SSF53474">
    <property type="entry name" value="alpha/beta-Hydrolases"/>
    <property type="match status" value="1"/>
</dbReference>
<protein>
    <submittedName>
        <fullName evidence="4">Protein bem46</fullName>
    </submittedName>
</protein>
<dbReference type="EMBL" id="VRMN01000003">
    <property type="protein sequence ID" value="KAA8495999.1"/>
    <property type="molecule type" value="Genomic_DNA"/>
</dbReference>
<keyword evidence="2" id="KW-0812">Transmembrane</keyword>
<comment type="caution">
    <text evidence="4">The sequence shown here is derived from an EMBL/GenBank/DDBJ whole genome shotgun (WGS) entry which is preliminary data.</text>
</comment>